<organism evidence="3 4">
    <name type="scientific">Nematocida parisii (strain ERTm3)</name>
    <name type="common">Nematode killer fungus</name>
    <dbReference type="NCBI Taxonomy" id="935791"/>
    <lineage>
        <taxon>Eukaryota</taxon>
        <taxon>Fungi</taxon>
        <taxon>Fungi incertae sedis</taxon>
        <taxon>Microsporidia</taxon>
        <taxon>Nematocida</taxon>
    </lineage>
</organism>
<dbReference type="InterPro" id="IPR007557">
    <property type="entry name" value="PSP1_C"/>
</dbReference>
<dbReference type="VEuPathDB" id="MicrosporidiaDB:NEQG_00065"/>
<dbReference type="PROSITE" id="PS51411">
    <property type="entry name" value="PSP1_C"/>
    <property type="match status" value="1"/>
</dbReference>
<accession>I3EJ98</accession>
<dbReference type="PANTHER" id="PTHR43830:SF3">
    <property type="entry name" value="PROTEIN PSP1"/>
    <property type="match status" value="1"/>
</dbReference>
<dbReference type="InParanoid" id="I3EJ98"/>
<dbReference type="PANTHER" id="PTHR43830">
    <property type="entry name" value="PROTEIN PSP1"/>
    <property type="match status" value="1"/>
</dbReference>
<dbReference type="InterPro" id="IPR047767">
    <property type="entry name" value="PSP1-like"/>
</dbReference>
<reference evidence="3" key="1">
    <citation type="submission" date="2011-01" db="EMBL/GenBank/DDBJ databases">
        <title>The Genome Sequence of Nematocida parisii strain ERTm3.</title>
        <authorList>
            <consortium name="The Broad Institute Genome Sequencing Platform"/>
            <consortium name="The Broad Institute Genome Sequencing Center for Infectious Disease"/>
            <person name="Cuomo C."/>
            <person name="Troemel E."/>
            <person name="Young S.K."/>
            <person name="Zeng Q."/>
            <person name="Gargeya S."/>
            <person name="Fitzgerald M."/>
            <person name="Haas B."/>
            <person name="Abouelleil A."/>
            <person name="Alvarado L."/>
            <person name="Arachchi H.M."/>
            <person name="Berlin A."/>
            <person name="Chapman S.B."/>
            <person name="Gearin G."/>
            <person name="Goldberg J."/>
            <person name="Griggs A."/>
            <person name="Gujja S."/>
            <person name="Hansen M."/>
            <person name="Heiman D."/>
            <person name="Howarth C."/>
            <person name="Larimer J."/>
            <person name="Lui A."/>
            <person name="MacDonald P.J.P."/>
            <person name="McCowen C."/>
            <person name="Montmayeur A."/>
            <person name="Murphy C."/>
            <person name="Neiman D."/>
            <person name="Pearson M."/>
            <person name="Priest M."/>
            <person name="Roberts A."/>
            <person name="Saif S."/>
            <person name="Shea T."/>
            <person name="Sisk P."/>
            <person name="Stolte C."/>
            <person name="Sykes S."/>
            <person name="Wortman J."/>
            <person name="Nusbaum C."/>
            <person name="Birren B."/>
        </authorList>
    </citation>
    <scope>NUCLEOTIDE SEQUENCE</scope>
    <source>
        <strain evidence="3">ERTm3</strain>
    </source>
</reference>
<dbReference type="Pfam" id="PF04468">
    <property type="entry name" value="PSP1"/>
    <property type="match status" value="1"/>
</dbReference>
<proteinExistence type="predicted"/>
<evidence type="ECO:0000256" key="1">
    <source>
        <dbReference type="SAM" id="MobiDB-lite"/>
    </source>
</evidence>
<sequence length="306" mass="34845">MKDRENSFAVSPFISDNIWSYMNSKDWKVIGNSFRTRSNSINSHPPKPATLADQKEGRKRSMSLNNINLYNSLPEIAPLINNTAELHSAIGSRTTHQIYSEKASLAHLRRHSLDPALFQSVAQRAAETIRGETSRAGGYFGGSICIVQFGSGCRCFGIYKGIFLTKGTFVIIEADRGEDCGSVIDESINPECISEVAEKNNISSLDAKKIYRIATDNDKILLLEQNELEQTAINNCRQMVKEKKLPMEIVSAEYQWDRNKLTFHFKSDKRIDFRELVKELYKTYKTRIWMCAVEKKGSKNIIYKHE</sequence>
<feature type="domain" description="PSP1 C-terminal" evidence="2">
    <location>
        <begin position="208"/>
        <end position="293"/>
    </location>
</feature>
<evidence type="ECO:0000313" key="4">
    <source>
        <dbReference type="Proteomes" id="UP000002872"/>
    </source>
</evidence>
<dbReference type="EMBL" id="GL870876">
    <property type="protein sequence ID" value="EIJ89295.1"/>
    <property type="molecule type" value="Genomic_DNA"/>
</dbReference>
<evidence type="ECO:0000259" key="2">
    <source>
        <dbReference type="PROSITE" id="PS51411"/>
    </source>
</evidence>
<dbReference type="GO" id="GO:0005737">
    <property type="term" value="C:cytoplasm"/>
    <property type="evidence" value="ECO:0007669"/>
    <property type="project" value="TreeGrafter"/>
</dbReference>
<name>I3EJ98_NEMP3</name>
<dbReference type="NCBIfam" id="NF041131">
    <property type="entry name" value="RicT_YaaT_fam"/>
    <property type="match status" value="1"/>
</dbReference>
<dbReference type="HOGENOM" id="CLU_080493_1_0_1"/>
<feature type="region of interest" description="Disordered" evidence="1">
    <location>
        <begin position="37"/>
        <end position="58"/>
    </location>
</feature>
<protein>
    <recommendedName>
        <fullName evidence="2">PSP1 C-terminal domain-containing protein</fullName>
    </recommendedName>
</protein>
<dbReference type="Proteomes" id="UP000002872">
    <property type="component" value="Unassembled WGS sequence"/>
</dbReference>
<dbReference type="OMA" id="SAEYQWD"/>
<evidence type="ECO:0000313" key="3">
    <source>
        <dbReference type="EMBL" id="EIJ89295.1"/>
    </source>
</evidence>
<dbReference type="AlphaFoldDB" id="I3EJ98"/>
<gene>
    <name evidence="3" type="ORF">NEQG_00065</name>
</gene>
<keyword evidence="4" id="KW-1185">Reference proteome</keyword>
<dbReference type="OrthoDB" id="243127at2759"/>